<evidence type="ECO:0000256" key="3">
    <source>
        <dbReference type="SAM" id="Coils"/>
    </source>
</evidence>
<feature type="compositionally biased region" description="Low complexity" evidence="4">
    <location>
        <begin position="979"/>
        <end position="990"/>
    </location>
</feature>
<dbReference type="PANTHER" id="PTHR15454">
    <property type="entry name" value="NISCHARIN RELATED"/>
    <property type="match status" value="1"/>
</dbReference>
<dbReference type="PROSITE" id="PS50096">
    <property type="entry name" value="IQ"/>
    <property type="match status" value="2"/>
</dbReference>
<evidence type="ECO:0000313" key="6">
    <source>
        <dbReference type="Proteomes" id="UP000692954"/>
    </source>
</evidence>
<dbReference type="PROSITE" id="PS51450">
    <property type="entry name" value="LRR"/>
    <property type="match status" value="4"/>
</dbReference>
<feature type="compositionally biased region" description="Low complexity" evidence="4">
    <location>
        <begin position="949"/>
        <end position="969"/>
    </location>
</feature>
<dbReference type="AlphaFoldDB" id="A0A8S1PI33"/>
<proteinExistence type="predicted"/>
<dbReference type="InterPro" id="IPR000048">
    <property type="entry name" value="IQ_motif_EF-hand-BS"/>
</dbReference>
<protein>
    <submittedName>
        <fullName evidence="5">Uncharacterized protein</fullName>
    </submittedName>
</protein>
<evidence type="ECO:0000256" key="2">
    <source>
        <dbReference type="ARBA" id="ARBA00022737"/>
    </source>
</evidence>
<dbReference type="SMART" id="SM00015">
    <property type="entry name" value="IQ"/>
    <property type="match status" value="2"/>
</dbReference>
<feature type="region of interest" description="Disordered" evidence="4">
    <location>
        <begin position="1034"/>
        <end position="1056"/>
    </location>
</feature>
<dbReference type="EMBL" id="CAJJDN010000079">
    <property type="protein sequence ID" value="CAD8102962.1"/>
    <property type="molecule type" value="Genomic_DNA"/>
</dbReference>
<evidence type="ECO:0000256" key="4">
    <source>
        <dbReference type="SAM" id="MobiDB-lite"/>
    </source>
</evidence>
<dbReference type="CDD" id="cd23767">
    <property type="entry name" value="IQCD"/>
    <property type="match status" value="1"/>
</dbReference>
<dbReference type="OrthoDB" id="297122at2759"/>
<keyword evidence="6" id="KW-1185">Reference proteome</keyword>
<dbReference type="Pfam" id="PF00612">
    <property type="entry name" value="IQ"/>
    <property type="match status" value="2"/>
</dbReference>
<dbReference type="InterPro" id="IPR001611">
    <property type="entry name" value="Leu-rich_rpt"/>
</dbReference>
<name>A0A8S1PI33_9CILI</name>
<feature type="region of interest" description="Disordered" evidence="4">
    <location>
        <begin position="949"/>
        <end position="1003"/>
    </location>
</feature>
<evidence type="ECO:0000313" key="5">
    <source>
        <dbReference type="EMBL" id="CAD8102962.1"/>
    </source>
</evidence>
<keyword evidence="1" id="KW-0433">Leucine-rich repeat</keyword>
<evidence type="ECO:0000256" key="1">
    <source>
        <dbReference type="ARBA" id="ARBA00022614"/>
    </source>
</evidence>
<keyword evidence="2" id="KW-0677">Repeat</keyword>
<feature type="compositionally biased region" description="Basic and acidic residues" evidence="4">
    <location>
        <begin position="1041"/>
        <end position="1056"/>
    </location>
</feature>
<dbReference type="SMART" id="SM00365">
    <property type="entry name" value="LRR_SD22"/>
    <property type="match status" value="4"/>
</dbReference>
<dbReference type="Proteomes" id="UP000692954">
    <property type="component" value="Unassembled WGS sequence"/>
</dbReference>
<comment type="caution">
    <text evidence="5">The sequence shown here is derived from an EMBL/GenBank/DDBJ whole genome shotgun (WGS) entry which is preliminary data.</text>
</comment>
<feature type="coiled-coil region" evidence="3">
    <location>
        <begin position="163"/>
        <end position="190"/>
    </location>
</feature>
<sequence>MSFSDESEDEEEIKKRLYADLDQVSVNDNQTERSFIFEQHNYEIHDYKQSKIWLEFMNQNKQREEMLDKIENDIQLMKQINQGNQCIEIEDYNGDHLKVELNDQLPNEIIAQIKEQPQQKIILHDEILLQQQQTQISDLQKSYTSQISTKKPERTLSAIKHSKSNNKQNVQDLKLELMHQQREIMQMEIEDNYSREYQDFWIKQLFKNRLYNLPEEFPALKPISFSIKIPDFNIPVFKTPSIQAPQILDLVEDNLAPSNTKELVFARLQNIKFQKLKYIETQLEIKQNKETQPVQQIDSELKYNIVYQDYLKNQQQLVLSDSIEDIYWKKVNNLHQDLINMINKLIQKYPKYNPYRSPFTEYDQPKTNLDNIIITDDTSNLNLNLFQQYVQNNQVSKFTRKLEIKLENLTTLDGIQEMKDIRKAILSCNQINDLTPLSTLNNLIEVDLQQNNIQTYHQLGKLNNLRILRLEMNHIQEMSKLINCVFLEVYSLKGNKIQSITNLENLEFLKHLYLYKNQLKSIGNISKCVILEMLDLSSNQIEIGLNENPFKNNQCLRKLILTKNKLQHLPEMRLLMLNELYLNKNKLESLDGIVYLPSLQILQVQDNQLQTCYDTEYQISYIPNIQQIDLSGNRIQSFGTIINFIQRCNELKQINYLENPFLLGLSEEVLQLYRYMLIINCSQLIEVNQALLNKKDQEFLKDKFYGFLEPPQRKSQQLELERSFNKLINQLNNNTQIMHKINGLEQRKITKIHPFTYTERFKIIQILNDLTFIKNNFQINIDVDKEISDFNQKYQKSLYKVQTLLIRWIYRFKKRQKFYKSKLKQLIIVQSLIRGYLARKLPQIKLLRQKYNKKRLNIFALKIQKVWRGYIIRKRLRDRMKNIKFEDSELDDLGEIDDDFLKQDIDLNFDLRIPQGLDLQQIFKQSQNQQQLLQQQITQQAQQKVQQTLQQQIPMKQSSSSTKKPSNNTETQMRTSHLSGTQSQSQMGQSKYSEKTAKTDTLPTIGEHTKKIMQNWNFKDPAVAYTIACKLQKEQKRKNKAKELTAQERLERFKKH</sequence>
<accession>A0A8S1PI33</accession>
<reference evidence="5" key="1">
    <citation type="submission" date="2021-01" db="EMBL/GenBank/DDBJ databases">
        <authorList>
            <consortium name="Genoscope - CEA"/>
            <person name="William W."/>
        </authorList>
    </citation>
    <scope>NUCLEOTIDE SEQUENCE</scope>
</reference>
<keyword evidence="3" id="KW-0175">Coiled coil</keyword>
<organism evidence="5 6">
    <name type="scientific">Paramecium sonneborni</name>
    <dbReference type="NCBI Taxonomy" id="65129"/>
    <lineage>
        <taxon>Eukaryota</taxon>
        <taxon>Sar</taxon>
        <taxon>Alveolata</taxon>
        <taxon>Ciliophora</taxon>
        <taxon>Intramacronucleata</taxon>
        <taxon>Oligohymenophorea</taxon>
        <taxon>Peniculida</taxon>
        <taxon>Parameciidae</taxon>
        <taxon>Paramecium</taxon>
    </lineage>
</organism>
<dbReference type="GO" id="GO:0005737">
    <property type="term" value="C:cytoplasm"/>
    <property type="evidence" value="ECO:0007669"/>
    <property type="project" value="TreeGrafter"/>
</dbReference>
<gene>
    <name evidence="5" type="ORF">PSON_ATCC_30995.1.T0790048</name>
</gene>